<dbReference type="GeneID" id="80349721"/>
<feature type="compositionally biased region" description="Basic and acidic residues" evidence="1">
    <location>
        <begin position="12"/>
        <end position="27"/>
    </location>
</feature>
<dbReference type="KEGG" id="nwl:NWFMUON74_52820"/>
<feature type="region of interest" description="Disordered" evidence="1">
    <location>
        <begin position="1"/>
        <end position="38"/>
    </location>
</feature>
<evidence type="ECO:0000256" key="1">
    <source>
        <dbReference type="SAM" id="MobiDB-lite"/>
    </source>
</evidence>
<keyword evidence="3" id="KW-1185">Reference proteome</keyword>
<evidence type="ECO:0008006" key="4">
    <source>
        <dbReference type="Google" id="ProtNLM"/>
    </source>
</evidence>
<proteinExistence type="predicted"/>
<dbReference type="SUPFAM" id="SSF159888">
    <property type="entry name" value="YdhG-like"/>
    <property type="match status" value="1"/>
</dbReference>
<accession>A0A7G1KQV1</accession>
<gene>
    <name evidence="2" type="ORF">NWFMUON74_52820</name>
</gene>
<dbReference type="Proteomes" id="UP000516173">
    <property type="component" value="Chromosome"/>
</dbReference>
<sequence>MSAAEEDQGLSVEERAAVKERAKEVRGSRRRSKKDPEAEVLAKIAEMPEEDRVLGERIHALVKQYAPGLAPKIWYGQPAYANDAGKIVCFFHSAAKYKTRFATLGFEEGAAPGEGTVWPTAFAVTGLTDADLEYLGGLIRRAAG</sequence>
<evidence type="ECO:0000313" key="3">
    <source>
        <dbReference type="Proteomes" id="UP000516173"/>
    </source>
</evidence>
<evidence type="ECO:0000313" key="2">
    <source>
        <dbReference type="EMBL" id="BCK57510.1"/>
    </source>
</evidence>
<dbReference type="AlphaFoldDB" id="A0A7G1KQV1"/>
<protein>
    <recommendedName>
        <fullName evidence="4">YdhG-like domain-containing protein</fullName>
    </recommendedName>
</protein>
<organism evidence="2 3">
    <name type="scientific">Nocardia wallacei</name>
    <dbReference type="NCBI Taxonomy" id="480035"/>
    <lineage>
        <taxon>Bacteria</taxon>
        <taxon>Bacillati</taxon>
        <taxon>Actinomycetota</taxon>
        <taxon>Actinomycetes</taxon>
        <taxon>Mycobacteriales</taxon>
        <taxon>Nocardiaceae</taxon>
        <taxon>Nocardia</taxon>
    </lineage>
</organism>
<name>A0A7G1KQV1_9NOCA</name>
<dbReference type="EMBL" id="AP023396">
    <property type="protein sequence ID" value="BCK57510.1"/>
    <property type="molecule type" value="Genomic_DNA"/>
</dbReference>
<dbReference type="RefSeq" id="WP_187684402.1">
    <property type="nucleotide sequence ID" value="NZ_AP023396.1"/>
</dbReference>
<reference evidence="2 3" key="1">
    <citation type="submission" date="2020-08" db="EMBL/GenBank/DDBJ databases">
        <title>Genome Sequencing of Nocardia wallacei strain FMUON74 and assembly.</title>
        <authorList>
            <person name="Toyokawa M."/>
            <person name="Uesaka K."/>
        </authorList>
    </citation>
    <scope>NUCLEOTIDE SEQUENCE [LARGE SCALE GENOMIC DNA]</scope>
    <source>
        <strain evidence="2 3">FMUON74</strain>
    </source>
</reference>